<dbReference type="InterPro" id="IPR013087">
    <property type="entry name" value="Znf_C2H2_type"/>
</dbReference>
<dbReference type="AlphaFoldDB" id="A0A0L6V7F2"/>
<dbReference type="Proteomes" id="UP000037035">
    <property type="component" value="Unassembled WGS sequence"/>
</dbReference>
<name>A0A0L6V7F2_9BASI</name>
<dbReference type="PROSITE" id="PS50157">
    <property type="entry name" value="ZINC_FINGER_C2H2_2"/>
    <property type="match status" value="2"/>
</dbReference>
<keyword evidence="1" id="KW-0479">Metal-binding</keyword>
<dbReference type="Gene3D" id="3.30.160.60">
    <property type="entry name" value="Classic Zinc Finger"/>
    <property type="match status" value="1"/>
</dbReference>
<protein>
    <recommendedName>
        <fullName evidence="2">C2H2-type domain-containing protein</fullName>
    </recommendedName>
</protein>
<organism evidence="3 4">
    <name type="scientific">Puccinia sorghi</name>
    <dbReference type="NCBI Taxonomy" id="27349"/>
    <lineage>
        <taxon>Eukaryota</taxon>
        <taxon>Fungi</taxon>
        <taxon>Dikarya</taxon>
        <taxon>Basidiomycota</taxon>
        <taxon>Pucciniomycotina</taxon>
        <taxon>Pucciniomycetes</taxon>
        <taxon>Pucciniales</taxon>
        <taxon>Pucciniaceae</taxon>
        <taxon>Puccinia</taxon>
    </lineage>
</organism>
<keyword evidence="4" id="KW-1185">Reference proteome</keyword>
<gene>
    <name evidence="3" type="ORF">VP01_2332g3</name>
</gene>
<feature type="domain" description="C2H2-type" evidence="2">
    <location>
        <begin position="173"/>
        <end position="201"/>
    </location>
</feature>
<proteinExistence type="predicted"/>
<dbReference type="VEuPathDB" id="FungiDB:VP01_2332g3"/>
<evidence type="ECO:0000259" key="2">
    <source>
        <dbReference type="PROSITE" id="PS50157"/>
    </source>
</evidence>
<dbReference type="Pfam" id="PF00096">
    <property type="entry name" value="zf-C2H2"/>
    <property type="match status" value="1"/>
</dbReference>
<feature type="domain" description="C2H2-type" evidence="2">
    <location>
        <begin position="203"/>
        <end position="233"/>
    </location>
</feature>
<accession>A0A0L6V7F2</accession>
<dbReference type="STRING" id="27349.A0A0L6V7F2"/>
<dbReference type="InterPro" id="IPR036236">
    <property type="entry name" value="Znf_C2H2_sf"/>
</dbReference>
<keyword evidence="1" id="KW-0863">Zinc-finger</keyword>
<evidence type="ECO:0000256" key="1">
    <source>
        <dbReference type="PROSITE-ProRule" id="PRU00042"/>
    </source>
</evidence>
<keyword evidence="1" id="KW-0862">Zinc</keyword>
<dbReference type="PROSITE" id="PS00028">
    <property type="entry name" value="ZINC_FINGER_C2H2_1"/>
    <property type="match status" value="2"/>
</dbReference>
<evidence type="ECO:0000313" key="4">
    <source>
        <dbReference type="Proteomes" id="UP000037035"/>
    </source>
</evidence>
<evidence type="ECO:0000313" key="3">
    <source>
        <dbReference type="EMBL" id="KNZ56731.1"/>
    </source>
</evidence>
<dbReference type="OrthoDB" id="2505903at2759"/>
<reference evidence="3 4" key="1">
    <citation type="submission" date="2015-08" db="EMBL/GenBank/DDBJ databases">
        <title>Next Generation Sequencing and Analysis of the Genome of Puccinia sorghi L Schw, the Causal Agent of Maize Common Rust.</title>
        <authorList>
            <person name="Rochi L."/>
            <person name="Burguener G."/>
            <person name="Darino M."/>
            <person name="Turjanski A."/>
            <person name="Kreff E."/>
            <person name="Dieguez M.J."/>
            <person name="Sacco F."/>
        </authorList>
    </citation>
    <scope>NUCLEOTIDE SEQUENCE [LARGE SCALE GENOMIC DNA]</scope>
    <source>
        <strain evidence="3 4">RO10H11247</strain>
    </source>
</reference>
<sequence>MNPTYHSDQQFANWMSPADARRSEFAALTVDMVDCLESLQRVFDGQDCRQQETSAYQYASSMNYNTPAPLSTIHAPYYNDLYSSQTVLPSSLRSSQQILESTKTSNQLLPSHHHPGSAGKGYDLYSLAPPPSGMQSFGNATPPEYPSARITNQKRPESVNRGGSLRREAPADKVCGFCQASFTRNERLRYHIDSVHLKLEPEFGCDVPGCQRAFRQRSDLLRHQRTVHRSLFPK</sequence>
<dbReference type="SUPFAM" id="SSF57667">
    <property type="entry name" value="beta-beta-alpha zinc fingers"/>
    <property type="match status" value="1"/>
</dbReference>
<dbReference type="SMART" id="SM00355">
    <property type="entry name" value="ZnF_C2H2"/>
    <property type="match status" value="2"/>
</dbReference>
<comment type="caution">
    <text evidence="3">The sequence shown here is derived from an EMBL/GenBank/DDBJ whole genome shotgun (WGS) entry which is preliminary data.</text>
</comment>
<dbReference type="GO" id="GO:0008270">
    <property type="term" value="F:zinc ion binding"/>
    <property type="evidence" value="ECO:0007669"/>
    <property type="project" value="UniProtKB-KW"/>
</dbReference>
<dbReference type="EMBL" id="LAVV01007206">
    <property type="protein sequence ID" value="KNZ56731.1"/>
    <property type="molecule type" value="Genomic_DNA"/>
</dbReference>